<sequence length="119" mass="13065">MASQHRRQGDGTMSVRAISWAYGQSLGSASQKAVLLHLAYLAREEDNCAWPHVTRIQAETELSERTVRKALKALQDKGLIALGDQNLAAGHGNGDIVPANRRPKVWILRLDHSGKADRS</sequence>
<protein>
    <submittedName>
        <fullName evidence="1">Helix-turn-helix domain-containing protein</fullName>
    </submittedName>
</protein>
<comment type="caution">
    <text evidence="1">The sequence shown here is derived from an EMBL/GenBank/DDBJ whole genome shotgun (WGS) entry which is preliminary data.</text>
</comment>
<dbReference type="EMBL" id="QRPH01000002">
    <property type="protein sequence ID" value="RHL97190.1"/>
    <property type="molecule type" value="Genomic_DNA"/>
</dbReference>
<dbReference type="Proteomes" id="UP000285613">
    <property type="component" value="Unassembled WGS sequence"/>
</dbReference>
<gene>
    <name evidence="1" type="ORF">DWZ91_04190</name>
</gene>
<dbReference type="InterPro" id="IPR036388">
    <property type="entry name" value="WH-like_DNA-bd_sf"/>
</dbReference>
<proteinExistence type="predicted"/>
<evidence type="ECO:0000313" key="1">
    <source>
        <dbReference type="EMBL" id="RHL97190.1"/>
    </source>
</evidence>
<name>A0AAQ0LTP6_BIFPS</name>
<dbReference type="Pfam" id="PF13730">
    <property type="entry name" value="HTH_36"/>
    <property type="match status" value="1"/>
</dbReference>
<dbReference type="AlphaFoldDB" id="A0AAQ0LTP6"/>
<accession>A0AAQ0LTP6</accession>
<reference evidence="1 2" key="1">
    <citation type="submission" date="2018-08" db="EMBL/GenBank/DDBJ databases">
        <title>A genome reference for cultivated species of the human gut microbiota.</title>
        <authorList>
            <person name="Zou Y."/>
            <person name="Xue W."/>
            <person name="Luo G."/>
        </authorList>
    </citation>
    <scope>NUCLEOTIDE SEQUENCE [LARGE SCALE GENOMIC DNA]</scope>
    <source>
        <strain evidence="1 2">AF36-12AT</strain>
    </source>
</reference>
<dbReference type="Gene3D" id="1.10.10.10">
    <property type="entry name" value="Winged helix-like DNA-binding domain superfamily/Winged helix DNA-binding domain"/>
    <property type="match status" value="1"/>
</dbReference>
<evidence type="ECO:0000313" key="2">
    <source>
        <dbReference type="Proteomes" id="UP000285613"/>
    </source>
</evidence>
<organism evidence="1 2">
    <name type="scientific">Bifidobacterium pseudocatenulatum</name>
    <dbReference type="NCBI Taxonomy" id="28026"/>
    <lineage>
        <taxon>Bacteria</taxon>
        <taxon>Bacillati</taxon>
        <taxon>Actinomycetota</taxon>
        <taxon>Actinomycetes</taxon>
        <taxon>Bifidobacteriales</taxon>
        <taxon>Bifidobacteriaceae</taxon>
        <taxon>Bifidobacterium</taxon>
    </lineage>
</organism>